<proteinExistence type="predicted"/>
<evidence type="ECO:0000313" key="2">
    <source>
        <dbReference type="EMBL" id="ACB85662.1"/>
    </source>
</evidence>
<reference evidence="2 3" key="2">
    <citation type="journal article" date="2011" name="J. Bacteriol.">
        <title>Complete genome sequence of the anaerobic, halophilic alkalithermophile Natranaerobius thermophilus JW/NM-WN-LF.</title>
        <authorList>
            <person name="Zhao B."/>
            <person name="Mesbah N.M."/>
            <person name="Dalin E."/>
            <person name="Goodwin L."/>
            <person name="Nolan M."/>
            <person name="Pitluck S."/>
            <person name="Chertkov O."/>
            <person name="Brettin T.S."/>
            <person name="Han J."/>
            <person name="Larimer F.W."/>
            <person name="Land M.L."/>
            <person name="Hauser L."/>
            <person name="Kyrpides N."/>
            <person name="Wiegel J."/>
        </authorList>
    </citation>
    <scope>NUCLEOTIDE SEQUENCE [LARGE SCALE GENOMIC DNA]</scope>
    <source>
        <strain evidence="3">ATCC BAA-1301 / DSM 18059 / JW/NM-WN-LF</strain>
    </source>
</reference>
<sequence>MGNWMKRNLKQTRGFTLIELLAVIAILGLLVAIAVPNLFGVIDRAEAESKKADARAVKNAALTYLTLERVERDEAVGLEPLNDMVSSEGTLADYIDMTEDRANELGVDKGSNWGEFLDNLEEIIQEDSEENDDDKENGG</sequence>
<evidence type="ECO:0000313" key="3">
    <source>
        <dbReference type="Proteomes" id="UP000001683"/>
    </source>
</evidence>
<dbReference type="EMBL" id="CP001034">
    <property type="protein sequence ID" value="ACB85662.1"/>
    <property type="molecule type" value="Genomic_DNA"/>
</dbReference>
<reference evidence="2 3" key="1">
    <citation type="submission" date="2008-04" db="EMBL/GenBank/DDBJ databases">
        <title>Complete sequence of chromosome of Natranaerobius thermophilus JW/NM-WN-LF.</title>
        <authorList>
            <consortium name="US DOE Joint Genome Institute"/>
            <person name="Copeland A."/>
            <person name="Lucas S."/>
            <person name="Lapidus A."/>
            <person name="Glavina del Rio T."/>
            <person name="Dalin E."/>
            <person name="Tice H."/>
            <person name="Bruce D."/>
            <person name="Goodwin L."/>
            <person name="Pitluck S."/>
            <person name="Chertkov O."/>
            <person name="Brettin T."/>
            <person name="Detter J.C."/>
            <person name="Han C."/>
            <person name="Kuske C.R."/>
            <person name="Schmutz J."/>
            <person name="Larimer F."/>
            <person name="Land M."/>
            <person name="Hauser L."/>
            <person name="Kyrpides N."/>
            <person name="Lykidis A."/>
            <person name="Mesbah N.M."/>
            <person name="Wiegel J."/>
        </authorList>
    </citation>
    <scope>NUCLEOTIDE SEQUENCE [LARGE SCALE GENOMIC DNA]</scope>
    <source>
        <strain evidence="3">ATCC BAA-1301 / DSM 18059 / JW/NM-WN-LF</strain>
    </source>
</reference>
<dbReference type="Gene3D" id="3.30.700.10">
    <property type="entry name" value="Glycoprotein, Type 4 Pilin"/>
    <property type="match status" value="1"/>
</dbReference>
<dbReference type="AlphaFoldDB" id="B2A7F3"/>
<protein>
    <recommendedName>
        <fullName evidence="4">Prepilin-type N-terminal cleavage/methylation domain-containing protein</fullName>
    </recommendedName>
</protein>
<evidence type="ECO:0000256" key="1">
    <source>
        <dbReference type="SAM" id="Phobius"/>
    </source>
</evidence>
<keyword evidence="1" id="KW-0812">Transmembrane</keyword>
<evidence type="ECO:0008006" key="4">
    <source>
        <dbReference type="Google" id="ProtNLM"/>
    </source>
</evidence>
<dbReference type="KEGG" id="nth:Nther_2095"/>
<dbReference type="NCBIfam" id="TIGR02532">
    <property type="entry name" value="IV_pilin_GFxxxE"/>
    <property type="match status" value="1"/>
</dbReference>
<dbReference type="Proteomes" id="UP000001683">
    <property type="component" value="Chromosome"/>
</dbReference>
<dbReference type="eggNOG" id="COG2165">
    <property type="taxonomic scope" value="Bacteria"/>
</dbReference>
<dbReference type="RefSeq" id="WP_012448518.1">
    <property type="nucleotide sequence ID" value="NC_010718.1"/>
</dbReference>
<dbReference type="InterPro" id="IPR045584">
    <property type="entry name" value="Pilin-like"/>
</dbReference>
<accession>B2A7F3</accession>
<gene>
    <name evidence="2" type="ordered locus">Nther_2095</name>
</gene>
<keyword evidence="3" id="KW-1185">Reference proteome</keyword>
<dbReference type="Pfam" id="PF07963">
    <property type="entry name" value="N_methyl"/>
    <property type="match status" value="1"/>
</dbReference>
<dbReference type="STRING" id="457570.Nther_2095"/>
<dbReference type="HOGENOM" id="CLU_1842977_0_0_9"/>
<name>B2A7F3_NATTJ</name>
<organism evidence="2 3">
    <name type="scientific">Natranaerobius thermophilus (strain ATCC BAA-1301 / DSM 18059 / JW/NM-WN-LF)</name>
    <dbReference type="NCBI Taxonomy" id="457570"/>
    <lineage>
        <taxon>Bacteria</taxon>
        <taxon>Bacillati</taxon>
        <taxon>Bacillota</taxon>
        <taxon>Clostridia</taxon>
        <taxon>Natranaerobiales</taxon>
        <taxon>Natranaerobiaceae</taxon>
        <taxon>Natranaerobius</taxon>
    </lineage>
</organism>
<keyword evidence="1" id="KW-0472">Membrane</keyword>
<dbReference type="InterPro" id="IPR012902">
    <property type="entry name" value="N_methyl_site"/>
</dbReference>
<dbReference type="PROSITE" id="PS00409">
    <property type="entry name" value="PROKAR_NTER_METHYL"/>
    <property type="match status" value="1"/>
</dbReference>
<dbReference type="InParanoid" id="B2A7F3"/>
<feature type="transmembrane region" description="Helical" evidence="1">
    <location>
        <begin position="20"/>
        <end position="42"/>
    </location>
</feature>
<dbReference type="SUPFAM" id="SSF54523">
    <property type="entry name" value="Pili subunits"/>
    <property type="match status" value="1"/>
</dbReference>
<keyword evidence="1" id="KW-1133">Transmembrane helix</keyword>